<reference evidence="2" key="1">
    <citation type="journal article" date="2020" name="Nat. Commun.">
        <title>Genome sequence of the cluster root forming white lupin.</title>
        <authorList>
            <person name="Hufnagel B."/>
            <person name="Marques A."/>
            <person name="Soriano A."/>
            <person name="Marques L."/>
            <person name="Divol F."/>
            <person name="Doumas P."/>
            <person name="Sallet E."/>
            <person name="Mancinotti D."/>
            <person name="Carrere S."/>
            <person name="Marande W."/>
            <person name="Arribat S."/>
            <person name="Keller J."/>
            <person name="Huneau C."/>
            <person name="Blein T."/>
            <person name="Aime D."/>
            <person name="Laguerre M."/>
            <person name="Taylor J."/>
            <person name="Schubert V."/>
            <person name="Nelson M."/>
            <person name="Geu-Flores F."/>
            <person name="Crespi M."/>
            <person name="Gallardo-Guerrero K."/>
            <person name="Delaux P.-M."/>
            <person name="Salse J."/>
            <person name="Berges H."/>
            <person name="Guyot R."/>
            <person name="Gouzy J."/>
            <person name="Peret B."/>
        </authorList>
    </citation>
    <scope>NUCLEOTIDE SEQUENCE [LARGE SCALE GENOMIC DNA]</scope>
    <source>
        <strain evidence="2">cv. Amiga</strain>
    </source>
</reference>
<comment type="caution">
    <text evidence="1">The sequence shown here is derived from an EMBL/GenBank/DDBJ whole genome shotgun (WGS) entry which is preliminary data.</text>
</comment>
<dbReference type="EMBL" id="WOCE01000003">
    <property type="protein sequence ID" value="KAE9618176.1"/>
    <property type="molecule type" value="Genomic_DNA"/>
</dbReference>
<protein>
    <submittedName>
        <fullName evidence="1">Uncharacterized protein</fullName>
    </submittedName>
</protein>
<dbReference type="AlphaFoldDB" id="A0A6A4QY90"/>
<keyword evidence="2" id="KW-1185">Reference proteome</keyword>
<evidence type="ECO:0000313" key="1">
    <source>
        <dbReference type="EMBL" id="KAE9618176.1"/>
    </source>
</evidence>
<gene>
    <name evidence="1" type="ORF">Lalb_Chr03g0043381</name>
</gene>
<dbReference type="Proteomes" id="UP000447434">
    <property type="component" value="Chromosome 3"/>
</dbReference>
<sequence length="63" mass="6454">MSMFSSFIDGLTESVVDSFSTISSNSTLEPSFGFSSSPLLALELSPTIKVLSSATSSSSPSLG</sequence>
<accession>A0A6A4QY90</accession>
<name>A0A6A4QY90_LUPAL</name>
<proteinExistence type="predicted"/>
<organism evidence="1 2">
    <name type="scientific">Lupinus albus</name>
    <name type="common">White lupine</name>
    <name type="synonym">Lupinus termis</name>
    <dbReference type="NCBI Taxonomy" id="3870"/>
    <lineage>
        <taxon>Eukaryota</taxon>
        <taxon>Viridiplantae</taxon>
        <taxon>Streptophyta</taxon>
        <taxon>Embryophyta</taxon>
        <taxon>Tracheophyta</taxon>
        <taxon>Spermatophyta</taxon>
        <taxon>Magnoliopsida</taxon>
        <taxon>eudicotyledons</taxon>
        <taxon>Gunneridae</taxon>
        <taxon>Pentapetalae</taxon>
        <taxon>rosids</taxon>
        <taxon>fabids</taxon>
        <taxon>Fabales</taxon>
        <taxon>Fabaceae</taxon>
        <taxon>Papilionoideae</taxon>
        <taxon>50 kb inversion clade</taxon>
        <taxon>genistoids sensu lato</taxon>
        <taxon>core genistoids</taxon>
        <taxon>Genisteae</taxon>
        <taxon>Lupinus</taxon>
    </lineage>
</organism>
<evidence type="ECO:0000313" key="2">
    <source>
        <dbReference type="Proteomes" id="UP000447434"/>
    </source>
</evidence>